<evidence type="ECO:0000313" key="3">
    <source>
        <dbReference type="Proteomes" id="UP000039865"/>
    </source>
</evidence>
<dbReference type="GO" id="GO:0005524">
    <property type="term" value="F:ATP binding"/>
    <property type="evidence" value="ECO:0007669"/>
    <property type="project" value="InterPro"/>
</dbReference>
<dbReference type="PANTHER" id="PTHR24361">
    <property type="entry name" value="MITOGEN-ACTIVATED KINASE KINASE KINASE"/>
    <property type="match status" value="1"/>
</dbReference>
<name>A0A078AXB1_STYLE</name>
<accession>A0A078AXB1</accession>
<evidence type="ECO:0000313" key="2">
    <source>
        <dbReference type="EMBL" id="CDW87100.1"/>
    </source>
</evidence>
<dbReference type="InterPro" id="IPR053235">
    <property type="entry name" value="Ser_Thr_kinase"/>
</dbReference>
<dbReference type="Pfam" id="PF00069">
    <property type="entry name" value="Pkinase"/>
    <property type="match status" value="1"/>
</dbReference>
<dbReference type="Gene3D" id="1.10.510.10">
    <property type="entry name" value="Transferase(Phosphotransferase) domain 1"/>
    <property type="match status" value="1"/>
</dbReference>
<reference evidence="2 3" key="1">
    <citation type="submission" date="2014-06" db="EMBL/GenBank/DDBJ databases">
        <authorList>
            <person name="Swart Estienne"/>
        </authorList>
    </citation>
    <scope>NUCLEOTIDE SEQUENCE [LARGE SCALE GENOMIC DNA]</scope>
    <source>
        <strain evidence="2 3">130c</strain>
    </source>
</reference>
<dbReference type="InterPro" id="IPR000719">
    <property type="entry name" value="Prot_kinase_dom"/>
</dbReference>
<keyword evidence="2" id="KW-0808">Transferase</keyword>
<dbReference type="InParanoid" id="A0A078AXB1"/>
<dbReference type="InterPro" id="IPR011009">
    <property type="entry name" value="Kinase-like_dom_sf"/>
</dbReference>
<keyword evidence="3" id="KW-1185">Reference proteome</keyword>
<dbReference type="SUPFAM" id="SSF56112">
    <property type="entry name" value="Protein kinase-like (PK-like)"/>
    <property type="match status" value="1"/>
</dbReference>
<dbReference type="Proteomes" id="UP000039865">
    <property type="component" value="Unassembled WGS sequence"/>
</dbReference>
<dbReference type="OrthoDB" id="302535at2759"/>
<feature type="domain" description="Protein kinase" evidence="1">
    <location>
        <begin position="24"/>
        <end position="299"/>
    </location>
</feature>
<dbReference type="PROSITE" id="PS50011">
    <property type="entry name" value="PROTEIN_KINASE_DOM"/>
    <property type="match status" value="1"/>
</dbReference>
<dbReference type="AlphaFoldDB" id="A0A078AXB1"/>
<gene>
    <name evidence="2" type="primary">Contig18687.g19849</name>
    <name evidence="2" type="ORF">STYLEM_16202</name>
</gene>
<dbReference type="EMBL" id="CCKQ01015278">
    <property type="protein sequence ID" value="CDW87100.1"/>
    <property type="molecule type" value="Genomic_DNA"/>
</dbReference>
<dbReference type="SMART" id="SM00220">
    <property type="entry name" value="S_TKc"/>
    <property type="match status" value="1"/>
</dbReference>
<organism evidence="2 3">
    <name type="scientific">Stylonychia lemnae</name>
    <name type="common">Ciliate</name>
    <dbReference type="NCBI Taxonomy" id="5949"/>
    <lineage>
        <taxon>Eukaryota</taxon>
        <taxon>Sar</taxon>
        <taxon>Alveolata</taxon>
        <taxon>Ciliophora</taxon>
        <taxon>Intramacronucleata</taxon>
        <taxon>Spirotrichea</taxon>
        <taxon>Stichotrichia</taxon>
        <taxon>Sporadotrichida</taxon>
        <taxon>Oxytrichidae</taxon>
        <taxon>Stylonychinae</taxon>
        <taxon>Stylonychia</taxon>
    </lineage>
</organism>
<dbReference type="GO" id="GO:0004674">
    <property type="term" value="F:protein serine/threonine kinase activity"/>
    <property type="evidence" value="ECO:0007669"/>
    <property type="project" value="TreeGrafter"/>
</dbReference>
<dbReference type="PANTHER" id="PTHR24361:SF613">
    <property type="entry name" value="NUCLEAR RECEPTOR-BINDING PROTEIN-RELATED"/>
    <property type="match status" value="1"/>
</dbReference>
<keyword evidence="2" id="KW-0418">Kinase</keyword>
<sequence>MEKQQNLRSVNMSKKLSLETQRSDHLFRALSSSQFTKMCSNEDPNQQSNLQNEDNAFVLNNYDIVETFKNDHNNIMTYLGCSFLDNEFYQIKRKRVNNIGEDISNKEQIMLQSCNHEHLTKYVMSFYLNRSVYIFLTASSQTLEKQLPIKNTRKGLSYFIQICKAVKYLHDKNLVYGAMTPNQIYLSKAKAQLAINNIYDINKHGAQKYFEDKRKFYSNQLYLPPEEQFSQQGDVWSLGILFHEVLTGLLPFNQRDGRFQILEECIDPFLTKILQRALRRDPQIRIKLTDMILDLENYANNYKTVENSFASLNLNNNVDGGNLAEQFNQLLQDITISTIAHPSDETTFTKTSLKNDLQALQAYYQKNGYPQSKLG</sequence>
<evidence type="ECO:0000259" key="1">
    <source>
        <dbReference type="PROSITE" id="PS50011"/>
    </source>
</evidence>
<dbReference type="GO" id="GO:0005737">
    <property type="term" value="C:cytoplasm"/>
    <property type="evidence" value="ECO:0007669"/>
    <property type="project" value="TreeGrafter"/>
</dbReference>
<protein>
    <submittedName>
        <fullName evidence="2">Agc family protein kinase</fullName>
    </submittedName>
</protein>
<proteinExistence type="predicted"/>